<organism evidence="3 4">
    <name type="scientific">Chryseobacterium limigenitum</name>
    <dbReference type="NCBI Taxonomy" id="1612149"/>
    <lineage>
        <taxon>Bacteria</taxon>
        <taxon>Pseudomonadati</taxon>
        <taxon>Bacteroidota</taxon>
        <taxon>Flavobacteriia</taxon>
        <taxon>Flavobacteriales</taxon>
        <taxon>Weeksellaceae</taxon>
        <taxon>Chryseobacterium group</taxon>
        <taxon>Chryseobacterium</taxon>
    </lineage>
</organism>
<dbReference type="Pfam" id="PF00691">
    <property type="entry name" value="OmpA"/>
    <property type="match status" value="2"/>
</dbReference>
<dbReference type="GO" id="GO:0016020">
    <property type="term" value="C:membrane"/>
    <property type="evidence" value="ECO:0007669"/>
    <property type="project" value="UniProtKB-UniRule"/>
</dbReference>
<dbReference type="STRING" id="1612149.SAMN05216324_1154"/>
<dbReference type="PANTHER" id="PTHR30329">
    <property type="entry name" value="STATOR ELEMENT OF FLAGELLAR MOTOR COMPLEX"/>
    <property type="match status" value="1"/>
</dbReference>
<dbReference type="EMBL" id="FPKW01000015">
    <property type="protein sequence ID" value="SFZ96009.1"/>
    <property type="molecule type" value="Genomic_DNA"/>
</dbReference>
<name>A0A1K2IU97_9FLAO</name>
<reference evidence="4" key="1">
    <citation type="submission" date="2016-10" db="EMBL/GenBank/DDBJ databases">
        <authorList>
            <person name="Varghese N."/>
            <person name="Submissions S."/>
        </authorList>
    </citation>
    <scope>NUCLEOTIDE SEQUENCE [LARGE SCALE GENOMIC DNA]</scope>
    <source>
        <strain evidence="4">SUR2</strain>
    </source>
</reference>
<gene>
    <name evidence="3" type="ORF">SAMN05216324_1154</name>
</gene>
<accession>A0A1K2IU97</accession>
<dbReference type="InterPro" id="IPR050330">
    <property type="entry name" value="Bact_OuterMem_StrucFunc"/>
</dbReference>
<dbReference type="InterPro" id="IPR006665">
    <property type="entry name" value="OmpA-like"/>
</dbReference>
<dbReference type="PANTHER" id="PTHR30329:SF21">
    <property type="entry name" value="LIPOPROTEIN YIAD-RELATED"/>
    <property type="match status" value="1"/>
</dbReference>
<dbReference type="CDD" id="cd07185">
    <property type="entry name" value="OmpA_C-like"/>
    <property type="match status" value="2"/>
</dbReference>
<dbReference type="InterPro" id="IPR036737">
    <property type="entry name" value="OmpA-like_sf"/>
</dbReference>
<evidence type="ECO:0000259" key="2">
    <source>
        <dbReference type="PROSITE" id="PS51123"/>
    </source>
</evidence>
<dbReference type="SUPFAM" id="SSF103088">
    <property type="entry name" value="OmpA-like"/>
    <property type="match status" value="2"/>
</dbReference>
<evidence type="ECO:0000256" key="1">
    <source>
        <dbReference type="PROSITE-ProRule" id="PRU00473"/>
    </source>
</evidence>
<feature type="domain" description="OmpA-like" evidence="2">
    <location>
        <begin position="149"/>
        <end position="273"/>
    </location>
</feature>
<evidence type="ECO:0000313" key="4">
    <source>
        <dbReference type="Proteomes" id="UP000182034"/>
    </source>
</evidence>
<dbReference type="PROSITE" id="PS51123">
    <property type="entry name" value="OMPA_2"/>
    <property type="match status" value="2"/>
</dbReference>
<keyword evidence="1" id="KW-0472">Membrane</keyword>
<dbReference type="Gene3D" id="3.30.1330.60">
    <property type="entry name" value="OmpA-like domain"/>
    <property type="match status" value="2"/>
</dbReference>
<proteinExistence type="predicted"/>
<feature type="domain" description="OmpA-like" evidence="2">
    <location>
        <begin position="25"/>
        <end position="140"/>
    </location>
</feature>
<dbReference type="AlphaFoldDB" id="A0A1K2IU97"/>
<protein>
    <submittedName>
        <fullName evidence="3">Outer membrane protein OmpA</fullName>
    </submittedName>
</protein>
<keyword evidence="4" id="KW-1185">Reference proteome</keyword>
<sequence>MIFPVFYKTKKLMKFILFCFLLFSSIGIDAQMLTSVYFMHNSSELNDESKKKLDSLAELKTNLTFRVFGNCDLSGSTEYNKVLSENRANTVSEYLKKKIGNNIKLESTSGLGEEKQINDNSTEELRGKNRRVDLFIEQEFDRGQEISQMKVKEIFSLPNLNFIGNRHIWLPNGNESLNQLFRIMKDNPTLEIELQGHICCDYENFDGKDIDLGTFNLSWTRANSIKEFLQNQGIDSGRIKAIGLGHLNPLIYPERTENDRIKNRRVEVVLLKK</sequence>
<evidence type="ECO:0000313" key="3">
    <source>
        <dbReference type="EMBL" id="SFZ96009.1"/>
    </source>
</evidence>
<dbReference type="Proteomes" id="UP000182034">
    <property type="component" value="Unassembled WGS sequence"/>
</dbReference>